<dbReference type="PANTHER" id="PTHR30619:SF1">
    <property type="entry name" value="RECOMBINATION PROTEIN 2"/>
    <property type="match status" value="1"/>
</dbReference>
<reference evidence="3 4" key="1">
    <citation type="submission" date="2022-08" db="EMBL/GenBank/DDBJ databases">
        <title>Bacterial and archaeal communities from various locations to study Microbial Dark Matter (Phase II).</title>
        <authorList>
            <person name="Stepanauskas R."/>
        </authorList>
    </citation>
    <scope>NUCLEOTIDE SEQUENCE [LARGE SCALE GENOMIC DNA]</scope>
    <source>
        <strain evidence="3 4">PD1</strain>
    </source>
</reference>
<dbReference type="PANTHER" id="PTHR30619">
    <property type="entry name" value="DNA INTERNALIZATION/COMPETENCE PROTEIN COMEC/REC2"/>
    <property type="match status" value="1"/>
</dbReference>
<keyword evidence="4" id="KW-1185">Reference proteome</keyword>
<organism evidence="3 4">
    <name type="scientific">Candidatus Fervidibacter sacchari</name>
    <dbReference type="NCBI Taxonomy" id="1448929"/>
    <lineage>
        <taxon>Bacteria</taxon>
        <taxon>Candidatus Fervidibacterota</taxon>
        <taxon>Candidatus Fervidibacter</taxon>
    </lineage>
</organism>
<name>A0ABT2EII8_9BACT</name>
<gene>
    <name evidence="3" type="ORF">M2350_000141</name>
</gene>
<dbReference type="SMART" id="SM00849">
    <property type="entry name" value="Lactamase_B"/>
    <property type="match status" value="1"/>
</dbReference>
<evidence type="ECO:0000313" key="3">
    <source>
        <dbReference type="EMBL" id="MCS3917744.1"/>
    </source>
</evidence>
<feature type="domain" description="Metallo-beta-lactamase" evidence="2">
    <location>
        <begin position="45"/>
        <end position="255"/>
    </location>
</feature>
<protein>
    <submittedName>
        <fullName evidence="3">Beta-lactamase superfamily II metal-dependent hydrolase</fullName>
    </submittedName>
</protein>
<keyword evidence="1" id="KW-1133">Transmembrane helix</keyword>
<dbReference type="InterPro" id="IPR036866">
    <property type="entry name" value="RibonucZ/Hydroxyglut_hydro"/>
</dbReference>
<evidence type="ECO:0000259" key="2">
    <source>
        <dbReference type="SMART" id="SM00849"/>
    </source>
</evidence>
<evidence type="ECO:0000313" key="4">
    <source>
        <dbReference type="Proteomes" id="UP001204798"/>
    </source>
</evidence>
<dbReference type="Pfam" id="PF00753">
    <property type="entry name" value="Lactamase_B"/>
    <property type="match status" value="1"/>
</dbReference>
<comment type="caution">
    <text evidence="3">The sequence shown here is derived from an EMBL/GenBank/DDBJ whole genome shotgun (WGS) entry which is preliminary data.</text>
</comment>
<sequence length="301" mass="32902">MTEKLTGAVRQIGLVALVFLAGFCVWVTYRDFRPTALMLFADVGQGKCILLVAPNGRTMLIDAGTQTYGQEGREKPTAQKILSQFARLGVRRLDVILVTHPDKDHCNAVPILATELRPQLFWAPVGDSPEEEWQAVKTLMSDERVKTVVAQVGQRLWLDTRNGVVVEVLGPPEGIVPKVSEWSPNDASTVLKFRFGKISALFTGDVGEVGQRWLLQSGTDVQATILDVPHHGSKHNLETFLTAVRPKIAVISAGRQNPFGHPDPETVKTLQGLGASVWVTGEQGSLLIETDGQNLELTKLP</sequence>
<proteinExistence type="predicted"/>
<dbReference type="EMBL" id="JANUCP010000001">
    <property type="protein sequence ID" value="MCS3917744.1"/>
    <property type="molecule type" value="Genomic_DNA"/>
</dbReference>
<evidence type="ECO:0000256" key="1">
    <source>
        <dbReference type="SAM" id="Phobius"/>
    </source>
</evidence>
<keyword evidence="3" id="KW-0378">Hydrolase</keyword>
<dbReference type="Proteomes" id="UP001204798">
    <property type="component" value="Unassembled WGS sequence"/>
</dbReference>
<dbReference type="InterPro" id="IPR001279">
    <property type="entry name" value="Metallo-B-lactamas"/>
</dbReference>
<keyword evidence="1" id="KW-0472">Membrane</keyword>
<dbReference type="GO" id="GO:0016787">
    <property type="term" value="F:hydrolase activity"/>
    <property type="evidence" value="ECO:0007669"/>
    <property type="project" value="UniProtKB-KW"/>
</dbReference>
<dbReference type="InterPro" id="IPR052159">
    <property type="entry name" value="Competence_DNA_uptake"/>
</dbReference>
<dbReference type="CDD" id="cd07731">
    <property type="entry name" value="ComA-like_MBL-fold"/>
    <property type="match status" value="1"/>
</dbReference>
<keyword evidence="1" id="KW-0812">Transmembrane</keyword>
<feature type="transmembrane region" description="Helical" evidence="1">
    <location>
        <begin position="12"/>
        <end position="29"/>
    </location>
</feature>
<dbReference type="InterPro" id="IPR035681">
    <property type="entry name" value="ComA-like_MBL"/>
</dbReference>
<dbReference type="RefSeq" id="WP_259092184.1">
    <property type="nucleotide sequence ID" value="NZ_CP130454.1"/>
</dbReference>
<dbReference type="SUPFAM" id="SSF56281">
    <property type="entry name" value="Metallo-hydrolase/oxidoreductase"/>
    <property type="match status" value="1"/>
</dbReference>
<accession>A0ABT2EII8</accession>
<dbReference type="Gene3D" id="3.60.15.10">
    <property type="entry name" value="Ribonuclease Z/Hydroxyacylglutathione hydrolase-like"/>
    <property type="match status" value="1"/>
</dbReference>